<comment type="caution">
    <text evidence="1">The sequence shown here is derived from an EMBL/GenBank/DDBJ whole genome shotgun (WGS) entry which is preliminary data.</text>
</comment>
<gene>
    <name evidence="1" type="ORF">NB063_27790</name>
</gene>
<dbReference type="RefSeq" id="WP_250932330.1">
    <property type="nucleotide sequence ID" value="NZ_JAMQBK010000085.1"/>
</dbReference>
<name>A0ABT0UCI2_9BACT</name>
<dbReference type="Pfam" id="PF14284">
    <property type="entry name" value="PcfJ"/>
    <property type="match status" value="1"/>
</dbReference>
<sequence length="362" mass="41007">MTQPVKAFCQQRIAAGDPKHLKVQKAIFAASCGVPKIAHDERLYENRYLVSDILRFRAAAAVVAYATEIVWSRWRVDPARINDVDAFECFVLKELQNWQRLISPTWFSYGSLRRTVMNLPGGVPARLLPMLAQKYLKKPITDRVVLTTLLLATEYLDLLNGPAPTEELRSAAFARVENVELFMHATRQEIADAVVRVGEALQTNLSLRRTADIQQAVAFLLEYPYPHQGRLGGLARKSIKWHRNRGWEQITGGHDGDMDRNQMTQKPPIDLPDSKGIRLLESAGEIYDEGARMHHCVARFVDHAITGRHYIFHVDYACSRATVMVDPSGRIVEAQGPCNQENVASRYGRSVLQAWGKRLEHR</sequence>
<evidence type="ECO:0000313" key="2">
    <source>
        <dbReference type="Proteomes" id="UP001202961"/>
    </source>
</evidence>
<protein>
    <submittedName>
        <fullName evidence="1">PcfJ domain-containing protein</fullName>
    </submittedName>
</protein>
<proteinExistence type="predicted"/>
<dbReference type="InterPro" id="IPR025586">
    <property type="entry name" value="PcfJ"/>
</dbReference>
<dbReference type="Proteomes" id="UP001202961">
    <property type="component" value="Unassembled WGS sequence"/>
</dbReference>
<keyword evidence="2" id="KW-1185">Reference proteome</keyword>
<dbReference type="EMBL" id="JAMQBK010000085">
    <property type="protein sequence ID" value="MCM2374439.1"/>
    <property type="molecule type" value="Genomic_DNA"/>
</dbReference>
<organism evidence="1 2">
    <name type="scientific">Aporhodopirellula aestuarii</name>
    <dbReference type="NCBI Taxonomy" id="2950107"/>
    <lineage>
        <taxon>Bacteria</taxon>
        <taxon>Pseudomonadati</taxon>
        <taxon>Planctomycetota</taxon>
        <taxon>Planctomycetia</taxon>
        <taxon>Pirellulales</taxon>
        <taxon>Pirellulaceae</taxon>
        <taxon>Aporhodopirellula</taxon>
    </lineage>
</organism>
<evidence type="ECO:0000313" key="1">
    <source>
        <dbReference type="EMBL" id="MCM2374439.1"/>
    </source>
</evidence>
<accession>A0ABT0UCI2</accession>
<reference evidence="1 2" key="1">
    <citation type="journal article" date="2022" name="Syst. Appl. Microbiol.">
        <title>Rhodopirellula aestuarii sp. nov., a novel member of the genus Rhodopirellula isolated from brackish sediments collected in the Tagus River estuary, Portugal.</title>
        <authorList>
            <person name="Vitorino I.R."/>
            <person name="Klimek D."/>
            <person name="Calusinska M."/>
            <person name="Lobo-da-Cunha A."/>
            <person name="Vasconcelos V."/>
            <person name="Lage O.M."/>
        </authorList>
    </citation>
    <scope>NUCLEOTIDE SEQUENCE [LARGE SCALE GENOMIC DNA]</scope>
    <source>
        <strain evidence="1 2">ICT_H3.1</strain>
    </source>
</reference>